<dbReference type="Proteomes" id="UP001157502">
    <property type="component" value="Chromosome 29"/>
</dbReference>
<protein>
    <submittedName>
        <fullName evidence="1">Uncharacterized protein</fullName>
    </submittedName>
</protein>
<evidence type="ECO:0000313" key="1">
    <source>
        <dbReference type="EMBL" id="KAJ7989952.1"/>
    </source>
</evidence>
<sequence length="79" mass="9059">MIYLLYSFHFYVVYPSLIGENQPGTKPSHFPDGWRCMCVCVCVCIFVCVCTPVFSWAQECMCRQIDVPVGTIIQINIED</sequence>
<name>A0ACC2FF49_DALPE</name>
<accession>A0ACC2FF49</accession>
<evidence type="ECO:0000313" key="2">
    <source>
        <dbReference type="Proteomes" id="UP001157502"/>
    </source>
</evidence>
<organism evidence="1 2">
    <name type="scientific">Dallia pectoralis</name>
    <name type="common">Alaska blackfish</name>
    <dbReference type="NCBI Taxonomy" id="75939"/>
    <lineage>
        <taxon>Eukaryota</taxon>
        <taxon>Metazoa</taxon>
        <taxon>Chordata</taxon>
        <taxon>Craniata</taxon>
        <taxon>Vertebrata</taxon>
        <taxon>Euteleostomi</taxon>
        <taxon>Actinopterygii</taxon>
        <taxon>Neopterygii</taxon>
        <taxon>Teleostei</taxon>
        <taxon>Protacanthopterygii</taxon>
        <taxon>Esociformes</taxon>
        <taxon>Umbridae</taxon>
        <taxon>Dallia</taxon>
    </lineage>
</organism>
<gene>
    <name evidence="1" type="ORF">DPEC_G00309810</name>
</gene>
<comment type="caution">
    <text evidence="1">The sequence shown here is derived from an EMBL/GenBank/DDBJ whole genome shotgun (WGS) entry which is preliminary data.</text>
</comment>
<proteinExistence type="predicted"/>
<keyword evidence="2" id="KW-1185">Reference proteome</keyword>
<reference evidence="1" key="1">
    <citation type="submission" date="2021-05" db="EMBL/GenBank/DDBJ databases">
        <authorList>
            <person name="Pan Q."/>
            <person name="Jouanno E."/>
            <person name="Zahm M."/>
            <person name="Klopp C."/>
            <person name="Cabau C."/>
            <person name="Louis A."/>
            <person name="Berthelot C."/>
            <person name="Parey E."/>
            <person name="Roest Crollius H."/>
            <person name="Montfort J."/>
            <person name="Robinson-Rechavi M."/>
            <person name="Bouchez O."/>
            <person name="Lampietro C."/>
            <person name="Lopez Roques C."/>
            <person name="Donnadieu C."/>
            <person name="Postlethwait J."/>
            <person name="Bobe J."/>
            <person name="Dillon D."/>
            <person name="Chandos A."/>
            <person name="von Hippel F."/>
            <person name="Guiguen Y."/>
        </authorList>
    </citation>
    <scope>NUCLEOTIDE SEQUENCE</scope>
    <source>
        <strain evidence="1">YG-Jan2019</strain>
    </source>
</reference>
<dbReference type="EMBL" id="CM055756">
    <property type="protein sequence ID" value="KAJ7989952.1"/>
    <property type="molecule type" value="Genomic_DNA"/>
</dbReference>